<sequence>MHTNFTEQFLPNFELLRDPGKFEVVNNMDWMKNEKVTNFLQEVATYLRYQELAHKDSVKLRESCGTGMNMKEFVYPMLQAYDFLHLYQYHDCSLGGNDQIGNIDTGIALIRRKLAENAFGLTVPLLLAPDGTKVGKTTSSNQDDVIWLNPRYLRPFHFFQKVLNLPDKFMTPAVLKCLSFFSMEEIEQLLVDQKNNPSRRPAQRALAQELTLLVHGAGCLQASELASRVLYASSSINTTQMLPMLALSEGLSPTERNFLVACVAHYTAPREGPLPVIHDKVPSDAGPVDRLHEVLKVAISSACDRGIGLLVQDRGVTLNGHQLLPASSNSGDASGSCSECVDRRCLRRLFASSKTAVEDAWRAADTTTGISILQIGKRFAWFIVPFEKVRNY</sequence>
<organism evidence="10 11">
    <name type="scientific">Taenia crassiceps</name>
    <dbReference type="NCBI Taxonomy" id="6207"/>
    <lineage>
        <taxon>Eukaryota</taxon>
        <taxon>Metazoa</taxon>
        <taxon>Spiralia</taxon>
        <taxon>Lophotrochozoa</taxon>
        <taxon>Platyhelminthes</taxon>
        <taxon>Cestoda</taxon>
        <taxon>Eucestoda</taxon>
        <taxon>Cyclophyllidea</taxon>
        <taxon>Taeniidae</taxon>
        <taxon>Taenia</taxon>
    </lineage>
</organism>
<comment type="catalytic activity">
    <reaction evidence="8 9">
        <text>tRNA(Tyr) + L-tyrosine + ATP = L-tyrosyl-tRNA(Tyr) + AMP + diphosphate + H(+)</text>
        <dbReference type="Rhea" id="RHEA:10220"/>
        <dbReference type="Rhea" id="RHEA-COMP:9706"/>
        <dbReference type="Rhea" id="RHEA-COMP:9707"/>
        <dbReference type="ChEBI" id="CHEBI:15378"/>
        <dbReference type="ChEBI" id="CHEBI:30616"/>
        <dbReference type="ChEBI" id="CHEBI:33019"/>
        <dbReference type="ChEBI" id="CHEBI:58315"/>
        <dbReference type="ChEBI" id="CHEBI:78442"/>
        <dbReference type="ChEBI" id="CHEBI:78536"/>
        <dbReference type="ChEBI" id="CHEBI:456215"/>
        <dbReference type="EC" id="6.1.1.1"/>
    </reaction>
</comment>
<keyword evidence="6 9" id="KW-0030">Aminoacyl-tRNA synthetase</keyword>
<dbReference type="PRINTS" id="PR01040">
    <property type="entry name" value="TRNASYNTHTYR"/>
</dbReference>
<dbReference type="PANTHER" id="PTHR11766">
    <property type="entry name" value="TYROSYL-TRNA SYNTHETASE"/>
    <property type="match status" value="1"/>
</dbReference>
<reference evidence="10 11" key="1">
    <citation type="journal article" date="2022" name="Front. Cell. Infect. Microbiol.">
        <title>The Genomes of Two Strains of Taenia crassiceps the Animal Model for the Study of Human Cysticercosis.</title>
        <authorList>
            <person name="Bobes R.J."/>
            <person name="Estrada K."/>
            <person name="Rios-Valencia D.G."/>
            <person name="Calderon-Gallegos A."/>
            <person name="de la Torre P."/>
            <person name="Carrero J.C."/>
            <person name="Sanchez-Flores A."/>
            <person name="Laclette J.P."/>
        </authorList>
    </citation>
    <scope>NUCLEOTIDE SEQUENCE [LARGE SCALE GENOMIC DNA]</scope>
    <source>
        <strain evidence="10">WFUcys</strain>
    </source>
</reference>
<evidence type="ECO:0000256" key="3">
    <source>
        <dbReference type="ARBA" id="ARBA00022741"/>
    </source>
</evidence>
<dbReference type="Gene3D" id="1.10.240.10">
    <property type="entry name" value="Tyrosyl-Transfer RNA Synthetase"/>
    <property type="match status" value="1"/>
</dbReference>
<evidence type="ECO:0000313" key="10">
    <source>
        <dbReference type="EMBL" id="KAL5111916.1"/>
    </source>
</evidence>
<evidence type="ECO:0000256" key="6">
    <source>
        <dbReference type="ARBA" id="ARBA00023146"/>
    </source>
</evidence>
<accession>A0ABR4QQA4</accession>
<evidence type="ECO:0000256" key="4">
    <source>
        <dbReference type="ARBA" id="ARBA00022840"/>
    </source>
</evidence>
<keyword evidence="11" id="KW-1185">Reference proteome</keyword>
<dbReference type="InterPro" id="IPR024088">
    <property type="entry name" value="Tyr-tRNA-ligase_bac-type"/>
</dbReference>
<keyword evidence="2 9" id="KW-0436">Ligase</keyword>
<comment type="similarity">
    <text evidence="9">Belongs to the class-I aminoacyl-tRNA synthetase family.</text>
</comment>
<evidence type="ECO:0000256" key="8">
    <source>
        <dbReference type="ARBA" id="ARBA00048248"/>
    </source>
</evidence>
<dbReference type="GO" id="GO:0016874">
    <property type="term" value="F:ligase activity"/>
    <property type="evidence" value="ECO:0007669"/>
    <property type="project" value="UniProtKB-KW"/>
</dbReference>
<evidence type="ECO:0000256" key="1">
    <source>
        <dbReference type="ARBA" id="ARBA00013160"/>
    </source>
</evidence>
<comment type="caution">
    <text evidence="10">The sequence shown here is derived from an EMBL/GenBank/DDBJ whole genome shotgun (WGS) entry which is preliminary data.</text>
</comment>
<name>A0ABR4QQA4_9CEST</name>
<dbReference type="NCBIfam" id="TIGR00234">
    <property type="entry name" value="tyrS"/>
    <property type="match status" value="1"/>
</dbReference>
<keyword evidence="5 9" id="KW-0648">Protein biosynthesis</keyword>
<dbReference type="EC" id="6.1.1.1" evidence="1 9"/>
<dbReference type="PANTHER" id="PTHR11766:SF0">
    <property type="entry name" value="TYROSINE--TRNA LIGASE, MITOCHONDRIAL"/>
    <property type="match status" value="1"/>
</dbReference>
<evidence type="ECO:0000313" key="11">
    <source>
        <dbReference type="Proteomes" id="UP001651158"/>
    </source>
</evidence>
<gene>
    <name evidence="10" type="ORF">TcWFU_004193</name>
</gene>
<protein>
    <recommendedName>
        <fullName evidence="1 9">Tyrosine--tRNA ligase</fullName>
        <ecNumber evidence="1 9">6.1.1.1</ecNumber>
    </recommendedName>
    <alternativeName>
        <fullName evidence="7 9">Tyrosyl-tRNA synthetase</fullName>
    </alternativeName>
</protein>
<dbReference type="InterPro" id="IPR002307">
    <property type="entry name" value="Tyr-tRNA-ligase"/>
</dbReference>
<dbReference type="EMBL" id="JAKROA010000001">
    <property type="protein sequence ID" value="KAL5111916.1"/>
    <property type="molecule type" value="Genomic_DNA"/>
</dbReference>
<evidence type="ECO:0000256" key="2">
    <source>
        <dbReference type="ARBA" id="ARBA00022598"/>
    </source>
</evidence>
<dbReference type="Pfam" id="PF00579">
    <property type="entry name" value="tRNA-synt_1b"/>
    <property type="match status" value="1"/>
</dbReference>
<proteinExistence type="inferred from homology"/>
<dbReference type="Gene3D" id="3.40.50.620">
    <property type="entry name" value="HUPs"/>
    <property type="match status" value="1"/>
</dbReference>
<dbReference type="InterPro" id="IPR002305">
    <property type="entry name" value="aa-tRNA-synth_Ic"/>
</dbReference>
<dbReference type="InterPro" id="IPR014729">
    <property type="entry name" value="Rossmann-like_a/b/a_fold"/>
</dbReference>
<evidence type="ECO:0000256" key="5">
    <source>
        <dbReference type="ARBA" id="ARBA00022917"/>
    </source>
</evidence>
<evidence type="ECO:0000256" key="9">
    <source>
        <dbReference type="RuleBase" id="RU361234"/>
    </source>
</evidence>
<keyword evidence="3 9" id="KW-0547">Nucleotide-binding</keyword>
<dbReference type="SUPFAM" id="SSF52374">
    <property type="entry name" value="Nucleotidylyl transferase"/>
    <property type="match status" value="1"/>
</dbReference>
<keyword evidence="4 9" id="KW-0067">ATP-binding</keyword>
<dbReference type="Proteomes" id="UP001651158">
    <property type="component" value="Unassembled WGS sequence"/>
</dbReference>
<evidence type="ECO:0000256" key="7">
    <source>
        <dbReference type="ARBA" id="ARBA00033323"/>
    </source>
</evidence>